<dbReference type="SUPFAM" id="SSF55424">
    <property type="entry name" value="FAD/NAD-linked reductases, dimerisation (C-terminal) domain"/>
    <property type="match status" value="1"/>
</dbReference>
<dbReference type="InterPro" id="IPR004099">
    <property type="entry name" value="Pyr_nucl-diS_OxRdtase_dimer"/>
</dbReference>
<keyword evidence="5" id="KW-0560">Oxidoreductase</keyword>
<dbReference type="InterPro" id="IPR016156">
    <property type="entry name" value="FAD/NAD-linked_Rdtase_dimer_sf"/>
</dbReference>
<name>A0ABS8P3T0_9PSEU</name>
<evidence type="ECO:0000256" key="4">
    <source>
        <dbReference type="ARBA" id="ARBA00022827"/>
    </source>
</evidence>
<comment type="similarity">
    <text evidence="2">Belongs to the class-III pyridine nucleotide-disulfide oxidoreductase family.</text>
</comment>
<dbReference type="EMBL" id="JAJNDB010000001">
    <property type="protein sequence ID" value="MCD2192914.1"/>
    <property type="molecule type" value="Genomic_DNA"/>
</dbReference>
<organism evidence="9 10">
    <name type="scientific">Actinomycetospora endophytica</name>
    <dbReference type="NCBI Taxonomy" id="2291215"/>
    <lineage>
        <taxon>Bacteria</taxon>
        <taxon>Bacillati</taxon>
        <taxon>Actinomycetota</taxon>
        <taxon>Actinomycetes</taxon>
        <taxon>Pseudonocardiales</taxon>
        <taxon>Pseudonocardiaceae</taxon>
        <taxon>Actinomycetospora</taxon>
    </lineage>
</organism>
<evidence type="ECO:0000259" key="8">
    <source>
        <dbReference type="Pfam" id="PF07992"/>
    </source>
</evidence>
<accession>A0ABS8P3T0</accession>
<proteinExistence type="inferred from homology"/>
<evidence type="ECO:0000259" key="7">
    <source>
        <dbReference type="Pfam" id="PF02852"/>
    </source>
</evidence>
<keyword evidence="10" id="KW-1185">Reference proteome</keyword>
<evidence type="ECO:0000256" key="6">
    <source>
        <dbReference type="ARBA" id="ARBA00023284"/>
    </source>
</evidence>
<reference evidence="9 10" key="1">
    <citation type="submission" date="2021-11" db="EMBL/GenBank/DDBJ databases">
        <title>Draft genome sequence of Actinomycetospora sp. SF1 isolated from the rhizosphere soil.</title>
        <authorList>
            <person name="Duangmal K."/>
            <person name="Chantavorakit T."/>
        </authorList>
    </citation>
    <scope>NUCLEOTIDE SEQUENCE [LARGE SCALE GENOMIC DNA]</scope>
    <source>
        <strain evidence="9 10">TBRC 5722</strain>
    </source>
</reference>
<dbReference type="Pfam" id="PF07992">
    <property type="entry name" value="Pyr_redox_2"/>
    <property type="match status" value="1"/>
</dbReference>
<comment type="cofactor">
    <cofactor evidence="1">
        <name>FAD</name>
        <dbReference type="ChEBI" id="CHEBI:57692"/>
    </cofactor>
</comment>
<dbReference type="RefSeq" id="WP_230730575.1">
    <property type="nucleotide sequence ID" value="NZ_JAJNDB010000001.1"/>
</dbReference>
<evidence type="ECO:0000256" key="2">
    <source>
        <dbReference type="ARBA" id="ARBA00009130"/>
    </source>
</evidence>
<dbReference type="Gene3D" id="3.50.50.60">
    <property type="entry name" value="FAD/NAD(P)-binding domain"/>
    <property type="match status" value="2"/>
</dbReference>
<dbReference type="InterPro" id="IPR050260">
    <property type="entry name" value="FAD-bd_OxRdtase"/>
</dbReference>
<evidence type="ECO:0000256" key="5">
    <source>
        <dbReference type="ARBA" id="ARBA00023002"/>
    </source>
</evidence>
<evidence type="ECO:0000313" key="9">
    <source>
        <dbReference type="EMBL" id="MCD2192914.1"/>
    </source>
</evidence>
<evidence type="ECO:0000256" key="1">
    <source>
        <dbReference type="ARBA" id="ARBA00001974"/>
    </source>
</evidence>
<feature type="domain" description="FAD/NAD(P)-binding" evidence="8">
    <location>
        <begin position="4"/>
        <end position="268"/>
    </location>
</feature>
<dbReference type="PRINTS" id="PR00411">
    <property type="entry name" value="PNDRDTASEI"/>
</dbReference>
<dbReference type="InterPro" id="IPR023753">
    <property type="entry name" value="FAD/NAD-binding_dom"/>
</dbReference>
<protein>
    <submittedName>
        <fullName evidence="9">FAD-dependent oxidoreductase</fullName>
    </submittedName>
</protein>
<dbReference type="SUPFAM" id="SSF51905">
    <property type="entry name" value="FAD/NAD(P)-binding domain"/>
    <property type="match status" value="2"/>
</dbReference>
<dbReference type="Proteomes" id="UP001199469">
    <property type="component" value="Unassembled WGS sequence"/>
</dbReference>
<comment type="caution">
    <text evidence="9">The sequence shown here is derived from an EMBL/GenBank/DDBJ whole genome shotgun (WGS) entry which is preliminary data.</text>
</comment>
<feature type="domain" description="Pyridine nucleotide-disulphide oxidoreductase dimerisation" evidence="7">
    <location>
        <begin position="312"/>
        <end position="413"/>
    </location>
</feature>
<evidence type="ECO:0000313" key="10">
    <source>
        <dbReference type="Proteomes" id="UP001199469"/>
    </source>
</evidence>
<dbReference type="PANTHER" id="PTHR43429">
    <property type="entry name" value="PYRIDINE NUCLEOTIDE-DISULFIDE OXIDOREDUCTASE DOMAIN-CONTAINING"/>
    <property type="match status" value="1"/>
</dbReference>
<keyword evidence="4" id="KW-0274">FAD</keyword>
<dbReference type="PANTHER" id="PTHR43429:SF1">
    <property type="entry name" value="NAD(P)H SULFUR OXIDOREDUCTASE (COA-DEPENDENT)"/>
    <property type="match status" value="1"/>
</dbReference>
<dbReference type="Pfam" id="PF02852">
    <property type="entry name" value="Pyr_redox_dim"/>
    <property type="match status" value="1"/>
</dbReference>
<keyword evidence="6" id="KW-0676">Redox-active center</keyword>
<gene>
    <name evidence="9" type="ORF">LQ327_05865</name>
</gene>
<dbReference type="InterPro" id="IPR036188">
    <property type="entry name" value="FAD/NAD-bd_sf"/>
</dbReference>
<sequence>MAGRLVVLGGGAAGMSAASAARRVDPTLDVVVLESTGFAAAGLCGLPYHLAGLVPEAEDLVAYPPSYFRERRGIDLRLGTEVHGVDPARRLVHHDGGRPLEYSALVVATGGRPSTIPLPRPDRPGFVVRTVEDTVALRALVDGGTVRRALVIGAGYIGLETAEALVARGVSVTVAERIDRVLPTTVDAEVAAVVEEHVRGHVDLRLGTDAIPLAADRSFDVVVTCTGVRPAADLLADAGADTGPGGAVLVDDRMRTSLPGVWAAGDCIAPYHRVLGAPAFVPLGPTANKTGRVAGTVAAGGDARFAGIVGTAVVKVFDLEVARTGLTLAEARTAGLDAVAADVVSRSRAKYYPGVRPLHVRVVHEPGGRLLGAQFVGVEGAAKRVDVVATALHAGLSVDDLADLDLSYAPPYAPVYDPVLAVAQAAQRETAAAR</sequence>
<evidence type="ECO:0000256" key="3">
    <source>
        <dbReference type="ARBA" id="ARBA00022630"/>
    </source>
</evidence>
<dbReference type="PRINTS" id="PR00368">
    <property type="entry name" value="FADPNR"/>
</dbReference>
<keyword evidence="3" id="KW-0285">Flavoprotein</keyword>